<gene>
    <name evidence="9" type="ORF">QBC33DRAFT_548175</name>
</gene>
<comment type="subcellular location">
    <subcellularLocation>
        <location evidence="1">Membrane</location>
        <topology evidence="1">Multi-pass membrane protein</topology>
    </subcellularLocation>
</comment>
<evidence type="ECO:0000256" key="2">
    <source>
        <dbReference type="ARBA" id="ARBA00007018"/>
    </source>
</evidence>
<dbReference type="GO" id="GO:0046872">
    <property type="term" value="F:metal ion binding"/>
    <property type="evidence" value="ECO:0007669"/>
    <property type="project" value="UniProtKB-KW"/>
</dbReference>
<comment type="similarity">
    <text evidence="2">Belongs to the ADIPOR family.</text>
</comment>
<dbReference type="EMBL" id="MU839022">
    <property type="protein sequence ID" value="KAK1764134.1"/>
    <property type="molecule type" value="Genomic_DNA"/>
</dbReference>
<feature type="transmembrane region" description="Helical" evidence="8">
    <location>
        <begin position="219"/>
        <end position="239"/>
    </location>
</feature>
<feature type="compositionally biased region" description="Low complexity" evidence="7">
    <location>
        <begin position="1"/>
        <end position="20"/>
    </location>
</feature>
<dbReference type="GeneID" id="85311993"/>
<feature type="transmembrane region" description="Helical" evidence="8">
    <location>
        <begin position="89"/>
        <end position="109"/>
    </location>
</feature>
<evidence type="ECO:0000256" key="6">
    <source>
        <dbReference type="PIRSR" id="PIRSR604254-1"/>
    </source>
</evidence>
<dbReference type="Pfam" id="PF03006">
    <property type="entry name" value="HlyIII"/>
    <property type="match status" value="1"/>
</dbReference>
<evidence type="ECO:0000256" key="4">
    <source>
        <dbReference type="ARBA" id="ARBA00022989"/>
    </source>
</evidence>
<feature type="transmembrane region" description="Helical" evidence="8">
    <location>
        <begin position="156"/>
        <end position="178"/>
    </location>
</feature>
<comment type="caution">
    <text evidence="9">The sequence shown here is derived from an EMBL/GenBank/DDBJ whole genome shotgun (WGS) entry which is preliminary data.</text>
</comment>
<feature type="transmembrane region" description="Helical" evidence="8">
    <location>
        <begin position="251"/>
        <end position="272"/>
    </location>
</feature>
<evidence type="ECO:0000256" key="5">
    <source>
        <dbReference type="ARBA" id="ARBA00023136"/>
    </source>
</evidence>
<keyword evidence="6" id="KW-0862">Zinc</keyword>
<sequence>MAKDATASPSTLSPSKPSSTGFESVTSPILDPRDRHETDSYWPVFETKDQIPAWLRDNDYIMGSHPMPTYSYRRLWRLWRCLHMETMNIWTHLLGAAAFLTAGVTLYKYTSASGAFRLAAGDKFAFGGFLTSATLCFGLSTAFHTLRSHSYNTHHFWGKMDILGICVLALGAGTSMTYYAFYCRPVVQRVYWSLNLCSALAAAFTLFDTGGGGSKMRTLRGGVFGLLTLSAMLPLFHGAGEMGWALACEEIGAAWYLAEGLSLLVGVCLFVGRIPERFRPGLVRHLGSFAPAFPRVCCAWWGFPCLRWRPGTAIAKRFLSADGLTIELSLVSSANP</sequence>
<dbReference type="GO" id="GO:0016020">
    <property type="term" value="C:membrane"/>
    <property type="evidence" value="ECO:0007669"/>
    <property type="project" value="UniProtKB-SubCell"/>
</dbReference>
<evidence type="ECO:0000256" key="1">
    <source>
        <dbReference type="ARBA" id="ARBA00004141"/>
    </source>
</evidence>
<keyword evidence="10" id="KW-1185">Reference proteome</keyword>
<dbReference type="PANTHER" id="PTHR20855">
    <property type="entry name" value="ADIPOR/PROGESTIN RECEPTOR-RELATED"/>
    <property type="match status" value="1"/>
</dbReference>
<feature type="binding site" evidence="6">
    <location>
        <position position="144"/>
    </location>
    <ligand>
        <name>Zn(2+)</name>
        <dbReference type="ChEBI" id="CHEBI:29105"/>
    </ligand>
</feature>
<evidence type="ECO:0000256" key="3">
    <source>
        <dbReference type="ARBA" id="ARBA00022692"/>
    </source>
</evidence>
<keyword evidence="5 8" id="KW-0472">Membrane</keyword>
<evidence type="ECO:0000313" key="10">
    <source>
        <dbReference type="Proteomes" id="UP001244011"/>
    </source>
</evidence>
<keyword evidence="4 8" id="KW-1133">Transmembrane helix</keyword>
<dbReference type="PANTHER" id="PTHR20855:SF52">
    <property type="entry name" value="ADIPONECTIN RECEPTOR PROTEIN"/>
    <property type="match status" value="1"/>
</dbReference>
<evidence type="ECO:0000256" key="8">
    <source>
        <dbReference type="SAM" id="Phobius"/>
    </source>
</evidence>
<keyword evidence="3 8" id="KW-0812">Transmembrane</keyword>
<protein>
    <submittedName>
        <fullName evidence="9">Hemolysin-III related-domain-containing protein</fullName>
    </submittedName>
</protein>
<dbReference type="RefSeq" id="XP_060280347.1">
    <property type="nucleotide sequence ID" value="XM_060428806.1"/>
</dbReference>
<dbReference type="Proteomes" id="UP001244011">
    <property type="component" value="Unassembled WGS sequence"/>
</dbReference>
<dbReference type="GO" id="GO:0038023">
    <property type="term" value="F:signaling receptor activity"/>
    <property type="evidence" value="ECO:0007669"/>
    <property type="project" value="TreeGrafter"/>
</dbReference>
<reference evidence="9" key="1">
    <citation type="submission" date="2023-06" db="EMBL/GenBank/DDBJ databases">
        <title>Genome-scale phylogeny and comparative genomics of the fungal order Sordariales.</title>
        <authorList>
            <consortium name="Lawrence Berkeley National Laboratory"/>
            <person name="Hensen N."/>
            <person name="Bonometti L."/>
            <person name="Westerberg I."/>
            <person name="Brannstrom I.O."/>
            <person name="Guillou S."/>
            <person name="Cros-Aarteil S."/>
            <person name="Calhoun S."/>
            <person name="Haridas S."/>
            <person name="Kuo A."/>
            <person name="Mondo S."/>
            <person name="Pangilinan J."/>
            <person name="Riley R."/>
            <person name="Labutti K."/>
            <person name="Andreopoulos B."/>
            <person name="Lipzen A."/>
            <person name="Chen C."/>
            <person name="Yanf M."/>
            <person name="Daum C."/>
            <person name="Ng V."/>
            <person name="Clum A."/>
            <person name="Steindorff A."/>
            <person name="Ohm R."/>
            <person name="Martin F."/>
            <person name="Silar P."/>
            <person name="Natvig D."/>
            <person name="Lalanne C."/>
            <person name="Gautier V."/>
            <person name="Ament-Velasquez S.L."/>
            <person name="Kruys A."/>
            <person name="Hutchinson M.I."/>
            <person name="Powell A.J."/>
            <person name="Barry K."/>
            <person name="Miller A.N."/>
            <person name="Grigoriev I.V."/>
            <person name="Debuchy R."/>
            <person name="Gladieux P."/>
            <person name="Thoren M.H."/>
            <person name="Johannesson H."/>
        </authorList>
    </citation>
    <scope>NUCLEOTIDE SEQUENCE</scope>
    <source>
        <strain evidence="9">8032-3</strain>
    </source>
</reference>
<proteinExistence type="inferred from homology"/>
<keyword evidence="6" id="KW-0479">Metal-binding</keyword>
<feature type="transmembrane region" description="Helical" evidence="8">
    <location>
        <begin position="190"/>
        <end position="207"/>
    </location>
</feature>
<evidence type="ECO:0000256" key="7">
    <source>
        <dbReference type="SAM" id="MobiDB-lite"/>
    </source>
</evidence>
<dbReference type="InterPro" id="IPR004254">
    <property type="entry name" value="AdipoR/HlyIII-related"/>
</dbReference>
<feature type="transmembrane region" description="Helical" evidence="8">
    <location>
        <begin position="124"/>
        <end position="144"/>
    </location>
</feature>
<accession>A0AAJ0BW08</accession>
<evidence type="ECO:0000313" key="9">
    <source>
        <dbReference type="EMBL" id="KAK1764134.1"/>
    </source>
</evidence>
<feature type="region of interest" description="Disordered" evidence="7">
    <location>
        <begin position="1"/>
        <end position="34"/>
    </location>
</feature>
<organism evidence="9 10">
    <name type="scientific">Phialemonium atrogriseum</name>
    <dbReference type="NCBI Taxonomy" id="1093897"/>
    <lineage>
        <taxon>Eukaryota</taxon>
        <taxon>Fungi</taxon>
        <taxon>Dikarya</taxon>
        <taxon>Ascomycota</taxon>
        <taxon>Pezizomycotina</taxon>
        <taxon>Sordariomycetes</taxon>
        <taxon>Sordariomycetidae</taxon>
        <taxon>Cephalothecales</taxon>
        <taxon>Cephalothecaceae</taxon>
        <taxon>Phialemonium</taxon>
    </lineage>
</organism>
<dbReference type="AlphaFoldDB" id="A0AAJ0BW08"/>
<name>A0AAJ0BW08_9PEZI</name>